<dbReference type="PANTHER" id="PTHR31876:SF26">
    <property type="entry name" value="PROTEIN LIKE COV 2"/>
    <property type="match status" value="1"/>
</dbReference>
<comment type="caution">
    <text evidence="2">The sequence shown here is derived from an EMBL/GenBank/DDBJ whole genome shotgun (WGS) entry which is preliminary data.</text>
</comment>
<feature type="transmembrane region" description="Helical" evidence="1">
    <location>
        <begin position="62"/>
        <end position="84"/>
    </location>
</feature>
<organism evidence="2 3">
    <name type="scientific">Burkholderia thailandensis</name>
    <dbReference type="NCBI Taxonomy" id="57975"/>
    <lineage>
        <taxon>Bacteria</taxon>
        <taxon>Pseudomonadati</taxon>
        <taxon>Pseudomonadota</taxon>
        <taxon>Betaproteobacteria</taxon>
        <taxon>Burkholderiales</taxon>
        <taxon>Burkholderiaceae</taxon>
        <taxon>Burkholderia</taxon>
        <taxon>pseudomallei group</taxon>
    </lineage>
</organism>
<keyword evidence="1" id="KW-0812">Transmembrane</keyword>
<proteinExistence type="predicted"/>
<evidence type="ECO:0008006" key="4">
    <source>
        <dbReference type="Google" id="ProtNLM"/>
    </source>
</evidence>
<dbReference type="Pfam" id="PF04367">
    <property type="entry name" value="DUF502"/>
    <property type="match status" value="1"/>
</dbReference>
<evidence type="ECO:0000256" key="1">
    <source>
        <dbReference type="SAM" id="Phobius"/>
    </source>
</evidence>
<sequence>MTYRRDFSTADDEKTTLKSVFLTGLLVLVPLAITLWVLGLIIGTMDQTLLLLPASWQPEKLFGFRLPGIGAVLTLAFIFVVGLATQNFIGQKLVTWWNVVVRHIPVVGPIYTSVKQVSDTLLSSSGNAFRKALLIEYPRRGSYTIAFLTGTPGGDVVNHLKEEHVSVYVPTTPNPTSGFFLMVPKREVVELDMSVDAALKYIVSMGVVAPPAPVAAPARRPVEPPM</sequence>
<evidence type="ECO:0000313" key="2">
    <source>
        <dbReference type="EMBL" id="MDW9255965.1"/>
    </source>
</evidence>
<name>A0AAW9CZE6_BURTH</name>
<reference evidence="2" key="1">
    <citation type="submission" date="2018-08" db="EMBL/GenBank/DDBJ databases">
        <title>Identification of Burkholderia cepacia strains that express a Burkholderia pseudomallei-like capsular polysaccharide.</title>
        <authorList>
            <person name="Burtnick M.N."/>
            <person name="Vongsouvath M."/>
            <person name="Newton P."/>
            <person name="Wuthiekanun V."/>
            <person name="Limmathurotsakul D."/>
            <person name="Brett P.J."/>
            <person name="Chantratita N."/>
            <person name="Dance D.A."/>
        </authorList>
    </citation>
    <scope>NUCLEOTIDE SEQUENCE</scope>
    <source>
        <strain evidence="2">SBXCC001</strain>
    </source>
</reference>
<keyword evidence="1" id="KW-0472">Membrane</keyword>
<dbReference type="PANTHER" id="PTHR31876">
    <property type="entry name" value="COV-LIKE PROTEIN 1"/>
    <property type="match status" value="1"/>
</dbReference>
<dbReference type="EMBL" id="QXCT01000002">
    <property type="protein sequence ID" value="MDW9255965.1"/>
    <property type="molecule type" value="Genomic_DNA"/>
</dbReference>
<dbReference type="AlphaFoldDB" id="A0AAW9CZE6"/>
<dbReference type="InterPro" id="IPR007462">
    <property type="entry name" value="COV1-like"/>
</dbReference>
<evidence type="ECO:0000313" key="3">
    <source>
        <dbReference type="Proteomes" id="UP001272137"/>
    </source>
</evidence>
<gene>
    <name evidence="2" type="ORF">C7S16_2912</name>
</gene>
<dbReference type="RefSeq" id="WP_318826214.1">
    <property type="nucleotide sequence ID" value="NZ_QXCT01000002.1"/>
</dbReference>
<protein>
    <recommendedName>
        <fullName evidence="4">DUF502 domain-containing protein</fullName>
    </recommendedName>
</protein>
<dbReference type="Proteomes" id="UP001272137">
    <property type="component" value="Unassembled WGS sequence"/>
</dbReference>
<keyword evidence="1" id="KW-1133">Transmembrane helix</keyword>
<feature type="transmembrane region" description="Helical" evidence="1">
    <location>
        <begin position="20"/>
        <end position="42"/>
    </location>
</feature>
<accession>A0AAW9CZE6</accession>